<dbReference type="CDD" id="cd22031">
    <property type="entry name" value="HMG-box_SoxE"/>
    <property type="match status" value="1"/>
</dbReference>
<dbReference type="SUPFAM" id="SSF47095">
    <property type="entry name" value="HMG-box"/>
    <property type="match status" value="1"/>
</dbReference>
<dbReference type="InterPro" id="IPR022151">
    <property type="entry name" value="Sox_N"/>
</dbReference>
<feature type="compositionally biased region" description="Polar residues" evidence="7">
    <location>
        <begin position="338"/>
        <end position="363"/>
    </location>
</feature>
<evidence type="ECO:0000259" key="8">
    <source>
        <dbReference type="PROSITE" id="PS50118"/>
    </source>
</evidence>
<evidence type="ECO:0000256" key="4">
    <source>
        <dbReference type="ARBA" id="ARBA00023163"/>
    </source>
</evidence>
<dbReference type="Pfam" id="PF12444">
    <property type="entry name" value="Sox_N"/>
    <property type="match status" value="1"/>
</dbReference>
<keyword evidence="3 6" id="KW-0238">DNA-binding</keyword>
<reference evidence="9" key="1">
    <citation type="submission" date="2018-01" db="EMBL/GenBank/DDBJ databases">
        <authorList>
            <person name="Gaut B.S."/>
            <person name="Morton B.R."/>
            <person name="Clegg M.T."/>
            <person name="Duvall M.R."/>
        </authorList>
    </citation>
    <scope>NUCLEOTIDE SEQUENCE</scope>
</reference>
<keyword evidence="5 6" id="KW-0539">Nucleus</keyword>
<feature type="DNA-binding region" description="HMG box" evidence="6">
    <location>
        <begin position="87"/>
        <end position="155"/>
    </location>
</feature>
<accession>A0A386NDJ1</accession>
<comment type="subcellular location">
    <subcellularLocation>
        <location evidence="1">Nucleus</location>
    </subcellularLocation>
</comment>
<dbReference type="Gene3D" id="1.10.30.10">
    <property type="entry name" value="High mobility group box domain"/>
    <property type="match status" value="1"/>
</dbReference>
<dbReference type="GO" id="GO:0000978">
    <property type="term" value="F:RNA polymerase II cis-regulatory region sequence-specific DNA binding"/>
    <property type="evidence" value="ECO:0007669"/>
    <property type="project" value="TreeGrafter"/>
</dbReference>
<organism evidence="9">
    <name type="scientific">Pteria penguin</name>
    <name type="common">Winged pearl oyster</name>
    <name type="synonym">Magnavicula penguin</name>
    <dbReference type="NCBI Taxonomy" id="113549"/>
    <lineage>
        <taxon>Eukaryota</taxon>
        <taxon>Metazoa</taxon>
        <taxon>Spiralia</taxon>
        <taxon>Lophotrochozoa</taxon>
        <taxon>Mollusca</taxon>
        <taxon>Bivalvia</taxon>
        <taxon>Autobranchia</taxon>
        <taxon>Pteriomorphia</taxon>
        <taxon>Pterioida</taxon>
        <taxon>Pterioidea</taxon>
        <taxon>Pteriidae</taxon>
        <taxon>Pteria</taxon>
    </lineage>
</organism>
<evidence type="ECO:0000256" key="6">
    <source>
        <dbReference type="PROSITE-ProRule" id="PRU00267"/>
    </source>
</evidence>
<dbReference type="FunFam" id="1.10.30.10:FF:000004">
    <property type="entry name" value="Transcription factor SOX-10"/>
    <property type="match status" value="1"/>
</dbReference>
<feature type="domain" description="HMG box" evidence="8">
    <location>
        <begin position="87"/>
        <end position="155"/>
    </location>
</feature>
<dbReference type="GO" id="GO:0005634">
    <property type="term" value="C:nucleus"/>
    <property type="evidence" value="ECO:0007669"/>
    <property type="project" value="UniProtKB-SubCell"/>
</dbReference>
<evidence type="ECO:0000256" key="1">
    <source>
        <dbReference type="ARBA" id="ARBA00004123"/>
    </source>
</evidence>
<evidence type="ECO:0000256" key="2">
    <source>
        <dbReference type="ARBA" id="ARBA00023015"/>
    </source>
</evidence>
<feature type="region of interest" description="Disordered" evidence="7">
    <location>
        <begin position="332"/>
        <end position="422"/>
    </location>
</feature>
<sequence>MQIMSESDDSHGSPVHQQPSTEQLLDAVRGAGPLAPEDIAISAKLGEGEKFPKQIQDAVSQVLKGYDWSLIPMPQRGPNGEKRKPHIKRPMNAFMVWAQAARRKLADQYPHLHNAELSKTLGKLWRLLSEEEKRPFVDEAERLRVQHKKDYPDYKYQPRRRKPLKNANGSPTESNNNIHGGMMFKGMQSSPSGMSDGDSSDCSSHNNPHGPPTPPTTPNQQDLINLKSMADRMRSGRHIPGHQPNPIDFSRVDLREIATDATVFNDLDEFDQYLPTTGSHIPGAHAPEQYTSCYGQSVPSTSSSSWATTYRVSSAMCLPSYSMTQSTDIAAPYDLSNHHSPQGSGTNQPTNMHSPSYSSNSDCKYSDQEDSNAPIKLEPLTARQSNTQPQQTQPQQPSYNTYNMSPPPRYGMDGAHHGSYTSGSTSGSTGFLPSSSVAASSYQYMGMTRQMFNPIPAAVPADQPWDRYT</sequence>
<protein>
    <submittedName>
        <fullName evidence="9">Sox9 protein</fullName>
    </submittedName>
</protein>
<feature type="compositionally biased region" description="Polar residues" evidence="7">
    <location>
        <begin position="167"/>
        <end position="178"/>
    </location>
</feature>
<dbReference type="PROSITE" id="PS50118">
    <property type="entry name" value="HMG_BOX_2"/>
    <property type="match status" value="1"/>
</dbReference>
<dbReference type="InterPro" id="IPR009071">
    <property type="entry name" value="HMG_box_dom"/>
</dbReference>
<evidence type="ECO:0000313" key="9">
    <source>
        <dbReference type="EMBL" id="AYE21114.1"/>
    </source>
</evidence>
<dbReference type="PANTHER" id="PTHR45803">
    <property type="entry name" value="SOX100B"/>
    <property type="match status" value="1"/>
</dbReference>
<dbReference type="InterPro" id="IPR050917">
    <property type="entry name" value="SOX_TF"/>
</dbReference>
<feature type="compositionally biased region" description="Low complexity" evidence="7">
    <location>
        <begin position="384"/>
        <end position="402"/>
    </location>
</feature>
<dbReference type="Pfam" id="PF00505">
    <property type="entry name" value="HMG_box"/>
    <property type="match status" value="1"/>
</dbReference>
<dbReference type="GO" id="GO:0002009">
    <property type="term" value="P:morphogenesis of an epithelium"/>
    <property type="evidence" value="ECO:0007669"/>
    <property type="project" value="TreeGrafter"/>
</dbReference>
<keyword evidence="2" id="KW-0805">Transcription regulation</keyword>
<dbReference type="SMART" id="SM00398">
    <property type="entry name" value="HMG"/>
    <property type="match status" value="1"/>
</dbReference>
<dbReference type="GO" id="GO:0000122">
    <property type="term" value="P:negative regulation of transcription by RNA polymerase II"/>
    <property type="evidence" value="ECO:0007669"/>
    <property type="project" value="TreeGrafter"/>
</dbReference>
<evidence type="ECO:0000256" key="5">
    <source>
        <dbReference type="ARBA" id="ARBA00023242"/>
    </source>
</evidence>
<dbReference type="EMBL" id="MG847620">
    <property type="protein sequence ID" value="AYE21114.1"/>
    <property type="molecule type" value="mRNA"/>
</dbReference>
<evidence type="ECO:0000256" key="7">
    <source>
        <dbReference type="SAM" id="MobiDB-lite"/>
    </source>
</evidence>
<keyword evidence="4" id="KW-0804">Transcription</keyword>
<feature type="region of interest" description="Disordered" evidence="7">
    <location>
        <begin position="148"/>
        <end position="221"/>
    </location>
</feature>
<proteinExistence type="evidence at transcript level"/>
<dbReference type="GO" id="GO:0000981">
    <property type="term" value="F:DNA-binding transcription factor activity, RNA polymerase II-specific"/>
    <property type="evidence" value="ECO:0007669"/>
    <property type="project" value="TreeGrafter"/>
</dbReference>
<name>A0A386NDJ1_PTEPN</name>
<dbReference type="InterPro" id="IPR036910">
    <property type="entry name" value="HMG_box_dom_sf"/>
</dbReference>
<feature type="compositionally biased region" description="Low complexity" evidence="7">
    <location>
        <begin position="186"/>
        <end position="208"/>
    </location>
</feature>
<dbReference type="PANTHER" id="PTHR45803:SF10">
    <property type="entry name" value="HMG BOX DOMAIN-CONTAINING PROTEIN"/>
    <property type="match status" value="1"/>
</dbReference>
<feature type="region of interest" description="Disordered" evidence="7">
    <location>
        <begin position="1"/>
        <end position="23"/>
    </location>
</feature>
<dbReference type="AlphaFoldDB" id="A0A386NDJ1"/>
<evidence type="ECO:0000256" key="3">
    <source>
        <dbReference type="ARBA" id="ARBA00023125"/>
    </source>
</evidence>